<dbReference type="GO" id="GO:0000150">
    <property type="term" value="F:DNA strand exchange activity"/>
    <property type="evidence" value="ECO:0007669"/>
    <property type="project" value="InterPro"/>
</dbReference>
<evidence type="ECO:0000259" key="1">
    <source>
        <dbReference type="PROSITE" id="PS51737"/>
    </source>
</evidence>
<dbReference type="Gene3D" id="3.90.1750.20">
    <property type="entry name" value="Putative Large Serine Recombinase, Chain B, Domain 2"/>
    <property type="match status" value="1"/>
</dbReference>
<dbReference type="InterPro" id="IPR025827">
    <property type="entry name" value="Zn_ribbon_recom_dom"/>
</dbReference>
<dbReference type="InterPro" id="IPR006119">
    <property type="entry name" value="Resolv_N"/>
</dbReference>
<name>A0A7W4VT05_9ACTN</name>
<organism evidence="2 3">
    <name type="scientific">Nocardioides soli</name>
    <dbReference type="NCBI Taxonomy" id="1036020"/>
    <lineage>
        <taxon>Bacteria</taxon>
        <taxon>Bacillati</taxon>
        <taxon>Actinomycetota</taxon>
        <taxon>Actinomycetes</taxon>
        <taxon>Propionibacteriales</taxon>
        <taxon>Nocardioidaceae</taxon>
        <taxon>Nocardioides</taxon>
    </lineage>
</organism>
<evidence type="ECO:0000313" key="2">
    <source>
        <dbReference type="EMBL" id="MBB3041169.1"/>
    </source>
</evidence>
<dbReference type="SMART" id="SM00857">
    <property type="entry name" value="Resolvase"/>
    <property type="match status" value="1"/>
</dbReference>
<dbReference type="Pfam" id="PF07508">
    <property type="entry name" value="Recombinase"/>
    <property type="match status" value="1"/>
</dbReference>
<dbReference type="Proteomes" id="UP000589626">
    <property type="component" value="Unassembled WGS sequence"/>
</dbReference>
<evidence type="ECO:0000313" key="3">
    <source>
        <dbReference type="Proteomes" id="UP000589626"/>
    </source>
</evidence>
<feature type="domain" description="Recombinase" evidence="1">
    <location>
        <begin position="143"/>
        <end position="264"/>
    </location>
</feature>
<dbReference type="Gene3D" id="3.40.50.1390">
    <property type="entry name" value="Resolvase, N-terminal catalytic domain"/>
    <property type="match status" value="1"/>
</dbReference>
<dbReference type="SUPFAM" id="SSF53041">
    <property type="entry name" value="Resolvase-like"/>
    <property type="match status" value="1"/>
</dbReference>
<dbReference type="InterPro" id="IPR050639">
    <property type="entry name" value="SSR_resolvase"/>
</dbReference>
<dbReference type="InterPro" id="IPR036162">
    <property type="entry name" value="Resolvase-like_N_sf"/>
</dbReference>
<dbReference type="PROSITE" id="PS51737">
    <property type="entry name" value="RECOMBINASE_DNA_BIND"/>
    <property type="match status" value="1"/>
</dbReference>
<dbReference type="PANTHER" id="PTHR30461:SF23">
    <property type="entry name" value="DNA RECOMBINASE-RELATED"/>
    <property type="match status" value="1"/>
</dbReference>
<keyword evidence="3" id="KW-1185">Reference proteome</keyword>
<protein>
    <submittedName>
        <fullName evidence="2">DNA invertase Pin-like site-specific DNA recombinase</fullName>
    </submittedName>
</protein>
<dbReference type="InterPro" id="IPR038109">
    <property type="entry name" value="DNA_bind_recomb_sf"/>
</dbReference>
<dbReference type="AlphaFoldDB" id="A0A7W4VT05"/>
<sequence>MISPEVQRTAIIDYAATRGYEIAGWLEGIDESGSRARSAWWPRLDQAVAAIEAGEYDVLVVWKYSRAARHRLRWAVAIDRVEEAGGRLESATEQFDTTTSSGRLARGMLAELQAFEAERIGEVWKEVHASRVRAGRPPTGKDRFGYVYDREKKLHVPNPVTAPVLADMYRRYVAGESVYQLVRWLNAHGHLTVGGYGKKDPGPWSDRTLRRVLDSGFATGSFLAGGDRARKIEPTLHPGVHEPVIDQELWQAYLDARRLRAARPARTIRSQYLLSGLIRCGRCGGSMVAGQFGAYRVPKYRCQNGKEIGPAVCKGGYVMASHVEDKVYAWLVDLAGEVDERRNVALAAEARVTASRSEADRLARAVARVDAELQQLALSNASAPLPPEVYAKTVAGLVEKRDQLQAAHEDAAVSARRGPSDPVGIAQDLLGSWDDRPVEHRREVLRDLIRPVRVWTGRPRADVVVKGVWER</sequence>
<comment type="caution">
    <text evidence="2">The sequence shown here is derived from an EMBL/GenBank/DDBJ whole genome shotgun (WGS) entry which is preliminary data.</text>
</comment>
<dbReference type="CDD" id="cd00338">
    <property type="entry name" value="Ser_Recombinase"/>
    <property type="match status" value="1"/>
</dbReference>
<dbReference type="Pfam" id="PF13408">
    <property type="entry name" value="Zn_ribbon_recom"/>
    <property type="match status" value="1"/>
</dbReference>
<dbReference type="Pfam" id="PF00239">
    <property type="entry name" value="Resolvase"/>
    <property type="match status" value="1"/>
</dbReference>
<dbReference type="PANTHER" id="PTHR30461">
    <property type="entry name" value="DNA-INVERTASE FROM LAMBDOID PROPHAGE"/>
    <property type="match status" value="1"/>
</dbReference>
<gene>
    <name evidence="2" type="ORF">FHU40_000970</name>
</gene>
<dbReference type="GO" id="GO:0003677">
    <property type="term" value="F:DNA binding"/>
    <property type="evidence" value="ECO:0007669"/>
    <property type="project" value="InterPro"/>
</dbReference>
<accession>A0A7W4VT05</accession>
<reference evidence="2 3" key="1">
    <citation type="submission" date="2020-08" db="EMBL/GenBank/DDBJ databases">
        <title>Sequencing the genomes of 1000 actinobacteria strains.</title>
        <authorList>
            <person name="Klenk H.-P."/>
        </authorList>
    </citation>
    <scope>NUCLEOTIDE SEQUENCE [LARGE SCALE GENOMIC DNA]</scope>
    <source>
        <strain evidence="2 3">DSM 105498</strain>
    </source>
</reference>
<dbReference type="InterPro" id="IPR011109">
    <property type="entry name" value="DNA_bind_recombinase_dom"/>
</dbReference>
<proteinExistence type="predicted"/>
<dbReference type="EMBL" id="JACHWR010000001">
    <property type="protein sequence ID" value="MBB3041169.1"/>
    <property type="molecule type" value="Genomic_DNA"/>
</dbReference>